<dbReference type="CTD" id="8575653"/>
<feature type="region of interest" description="Disordered" evidence="1">
    <location>
        <begin position="115"/>
        <end position="155"/>
    </location>
</feature>
<dbReference type="HOGENOM" id="CLU_734114_0_0_1"/>
<feature type="region of interest" description="Disordered" evidence="1">
    <location>
        <begin position="255"/>
        <end position="276"/>
    </location>
</feature>
<dbReference type="GO" id="GO:0000793">
    <property type="term" value="C:condensed chromosome"/>
    <property type="evidence" value="ECO:0007669"/>
    <property type="project" value="EnsemblMetazoa"/>
</dbReference>
<dbReference type="STRING" id="6238.A8WUS9"/>
<dbReference type="PANTHER" id="PTHR21720">
    <property type="entry name" value="DUF5523 DOMAIN-CONTAINING PROTEIN-RELATED-RELATED"/>
    <property type="match status" value="1"/>
</dbReference>
<dbReference type="EMBL" id="HE601244">
    <property type="protein sequence ID" value="CAP24241.1"/>
    <property type="molecule type" value="Genomic_DNA"/>
</dbReference>
<dbReference type="InParanoid" id="A8WUS9"/>
<evidence type="ECO:0000313" key="3">
    <source>
        <dbReference type="Proteomes" id="UP000008549"/>
    </source>
</evidence>
<dbReference type="Proteomes" id="UP000008549">
    <property type="component" value="Unassembled WGS sequence"/>
</dbReference>
<accession>A8WUS9</accession>
<feature type="compositionally biased region" description="Low complexity" evidence="1">
    <location>
        <begin position="136"/>
        <end position="150"/>
    </location>
</feature>
<dbReference type="RefSeq" id="XP_002633657.1">
    <property type="nucleotide sequence ID" value="XM_002633611.1"/>
</dbReference>
<dbReference type="OMA" id="VHNPYSR"/>
<evidence type="ECO:0000313" key="2">
    <source>
        <dbReference type="EMBL" id="CAP24241.1"/>
    </source>
</evidence>
<dbReference type="PANTHER" id="PTHR21720:SF6">
    <property type="entry name" value="DOUBLE-STRAND BREAK FACTOR"/>
    <property type="match status" value="1"/>
</dbReference>
<dbReference type="eggNOG" id="ENOG502THM9">
    <property type="taxonomic scope" value="Eukaryota"/>
</dbReference>
<dbReference type="GeneID" id="8575653"/>
<dbReference type="FunCoup" id="A8WUS9">
    <property type="interactions" value="342"/>
</dbReference>
<gene>
    <name evidence="4" type="primary">dsb-1</name>
    <name evidence="2 4" type="ORF">CBG03330</name>
    <name evidence="2" type="ORF">CBG_03330</name>
</gene>
<evidence type="ECO:0000256" key="1">
    <source>
        <dbReference type="SAM" id="MobiDB-lite"/>
    </source>
</evidence>
<proteinExistence type="predicted"/>
<name>A8WUS9_CAEBR</name>
<feature type="compositionally biased region" description="Polar residues" evidence="1">
    <location>
        <begin position="346"/>
        <end position="360"/>
    </location>
</feature>
<organism evidence="2 3">
    <name type="scientific">Caenorhabditis briggsae</name>
    <dbReference type="NCBI Taxonomy" id="6238"/>
    <lineage>
        <taxon>Eukaryota</taxon>
        <taxon>Metazoa</taxon>
        <taxon>Ecdysozoa</taxon>
        <taxon>Nematoda</taxon>
        <taxon>Chromadorea</taxon>
        <taxon>Rhabditida</taxon>
        <taxon>Rhabditina</taxon>
        <taxon>Rhabditomorpha</taxon>
        <taxon>Rhabditoidea</taxon>
        <taxon>Rhabditidae</taxon>
        <taxon>Peloderinae</taxon>
        <taxon>Caenorhabditis</taxon>
    </lineage>
</organism>
<sequence>MNSQNSHRGWSLLKYKEIKRSGREVYNDVRVLLDEPKRILTVFRGMEELERIYCNMEVSKFPCLKMKGPQLYVMVNAQSQGFRLTFRDKDRNQFMSTIRRIAYISETPEKNHLNKTFTNTGNWGTGSGKKKNAFTSSQPVSSSDRPVPSSTQRPAARNLANSLQSDFFTNRTTTSSFATPATFYSQPVHNPYSRPISSASSVSSSISSALSSLNDDSPFFNFSQSSRCSSYMSSPRSDLIRSPYSGSQVSDGSSYANLVSHSQGNSSQHSSDPFTQFSPPVTTYNKCVQTDGSMIDNLAKDPIFIGKFLERMVKSSKHVNLVRAMREQIRKLPPGKLADFSEKTKQTSSKDSALSSSIQPSMHHEKSDLEYDVFENA</sequence>
<feature type="region of interest" description="Disordered" evidence="1">
    <location>
        <begin position="333"/>
        <end position="377"/>
    </location>
</feature>
<dbReference type="WormBase" id="CBG03330">
    <property type="protein sequence ID" value="CBP06486"/>
    <property type="gene ID" value="WBGene00026210"/>
    <property type="gene designation" value="Cbr-dsb-1"/>
</dbReference>
<feature type="compositionally biased region" description="Low complexity" evidence="1">
    <location>
        <begin position="260"/>
        <end position="271"/>
    </location>
</feature>
<reference evidence="2 3" key="1">
    <citation type="journal article" date="2003" name="PLoS Biol.">
        <title>The genome sequence of Caenorhabditis briggsae: a platform for comparative genomics.</title>
        <authorList>
            <person name="Stein L.D."/>
            <person name="Bao Z."/>
            <person name="Blasiar D."/>
            <person name="Blumenthal T."/>
            <person name="Brent M.R."/>
            <person name="Chen N."/>
            <person name="Chinwalla A."/>
            <person name="Clarke L."/>
            <person name="Clee C."/>
            <person name="Coghlan A."/>
            <person name="Coulson A."/>
            <person name="D'Eustachio P."/>
            <person name="Fitch D.H."/>
            <person name="Fulton L.A."/>
            <person name="Fulton R.E."/>
            <person name="Griffiths-Jones S."/>
            <person name="Harris T.W."/>
            <person name="Hillier L.W."/>
            <person name="Kamath R."/>
            <person name="Kuwabara P.E."/>
            <person name="Mardis E.R."/>
            <person name="Marra M.A."/>
            <person name="Miner T.L."/>
            <person name="Minx P."/>
            <person name="Mullikin J.C."/>
            <person name="Plumb R.W."/>
            <person name="Rogers J."/>
            <person name="Schein J.E."/>
            <person name="Sohrmann M."/>
            <person name="Spieth J."/>
            <person name="Stajich J.E."/>
            <person name="Wei C."/>
            <person name="Willey D."/>
            <person name="Wilson R.K."/>
            <person name="Durbin R."/>
            <person name="Waterston R.H."/>
        </authorList>
    </citation>
    <scope>NUCLEOTIDE SEQUENCE [LARGE SCALE GENOMIC DNA]</scope>
    <source>
        <strain evidence="2 3">AF16</strain>
    </source>
</reference>
<protein>
    <submittedName>
        <fullName evidence="2">Protein CBG03330</fullName>
    </submittedName>
</protein>
<dbReference type="AlphaFoldDB" id="A8WUS9"/>
<keyword evidence="3" id="KW-1185">Reference proteome</keyword>
<evidence type="ECO:0000313" key="4">
    <source>
        <dbReference type="WormBase" id="CBG03330"/>
    </source>
</evidence>
<dbReference type="KEGG" id="cbr:CBG_03330"/>
<reference evidence="2 3" key="2">
    <citation type="journal article" date="2011" name="PLoS Genet.">
        <title>Caenorhabditis briggsae recombinant inbred line genotypes reveal inter-strain incompatibility and the evolution of recombination.</title>
        <authorList>
            <person name="Ross J.A."/>
            <person name="Koboldt D.C."/>
            <person name="Staisch J.E."/>
            <person name="Chamberlin H.M."/>
            <person name="Gupta B.P."/>
            <person name="Miller R.D."/>
            <person name="Baird S.E."/>
            <person name="Haag E.S."/>
        </authorList>
    </citation>
    <scope>NUCLEOTIDE SEQUENCE [LARGE SCALE GENOMIC DNA]</scope>
    <source>
        <strain evidence="2 3">AF16</strain>
    </source>
</reference>